<dbReference type="Proteomes" id="UP000033684">
    <property type="component" value="Unassembled WGS sequence"/>
</dbReference>
<dbReference type="RefSeq" id="WP_045779143.1">
    <property type="nucleotide sequence ID" value="NZ_LAJX01000099.1"/>
</dbReference>
<protein>
    <recommendedName>
        <fullName evidence="4">Transmembrane protein</fullName>
    </recommendedName>
</protein>
<keyword evidence="1" id="KW-0472">Membrane</keyword>
<reference evidence="3" key="1">
    <citation type="submission" date="2015-03" db="EMBL/GenBank/DDBJ databases">
        <title>Draft genome sequence of a novel methanotroph (Sn10-6) isolated from flooded ricefield rhizosphere in India.</title>
        <authorList>
            <person name="Pandit P.S."/>
            <person name="Pore S.D."/>
            <person name="Arora P."/>
            <person name="Kapse N.G."/>
            <person name="Dhakephalkar P.K."/>
            <person name="Rahalkar M.C."/>
        </authorList>
    </citation>
    <scope>NUCLEOTIDE SEQUENCE [LARGE SCALE GENOMIC DNA]</scope>
    <source>
        <strain evidence="3">Sn10-6</strain>
    </source>
</reference>
<keyword evidence="1" id="KW-0812">Transmembrane</keyword>
<dbReference type="EMBL" id="LAJX01000099">
    <property type="protein sequence ID" value="KJV06604.1"/>
    <property type="molecule type" value="Genomic_DNA"/>
</dbReference>
<name>A0A0F3IM29_9GAMM</name>
<evidence type="ECO:0000313" key="2">
    <source>
        <dbReference type="EMBL" id="KJV06604.1"/>
    </source>
</evidence>
<evidence type="ECO:0000256" key="1">
    <source>
        <dbReference type="SAM" id="Phobius"/>
    </source>
</evidence>
<keyword evidence="3" id="KW-1185">Reference proteome</keyword>
<dbReference type="AlphaFoldDB" id="A0A0F3IM29"/>
<sequence length="163" mass="18819">MKKLLLSILAILLLIEEWLWDVLSAFGHRLVLWLHLAKVEAWLAQTSPPIALIALLIPLLIVTPMNLAALWLLANGMIVQGIELEIVAKLLGTLLVARVFTLTKTQLLTFSWIHWLYHTITGWLRWAHEKITATAVYRNAKALKQYIKTYATKWRDYLRQWVG</sequence>
<gene>
    <name evidence="2" type="ORF">VZ94_10145</name>
</gene>
<feature type="transmembrane region" description="Helical" evidence="1">
    <location>
        <begin position="51"/>
        <end position="74"/>
    </location>
</feature>
<evidence type="ECO:0000313" key="3">
    <source>
        <dbReference type="Proteomes" id="UP000033684"/>
    </source>
</evidence>
<accession>A0A0F3IM29</accession>
<proteinExistence type="predicted"/>
<dbReference type="OrthoDB" id="5570651at2"/>
<evidence type="ECO:0008006" key="4">
    <source>
        <dbReference type="Google" id="ProtNLM"/>
    </source>
</evidence>
<organism evidence="2 3">
    <name type="scientific">Methylocucumis oryzae</name>
    <dbReference type="NCBI Taxonomy" id="1632867"/>
    <lineage>
        <taxon>Bacteria</taxon>
        <taxon>Pseudomonadati</taxon>
        <taxon>Pseudomonadota</taxon>
        <taxon>Gammaproteobacteria</taxon>
        <taxon>Methylococcales</taxon>
        <taxon>Methylococcaceae</taxon>
        <taxon>Methylocucumis</taxon>
    </lineage>
</organism>
<reference evidence="2 3" key="2">
    <citation type="journal article" date="2016" name="Microb. Ecol.">
        <title>Genome Characteristics of a Novel Type I Methanotroph (Sn10-6) Isolated from a Flooded Indian Rice Field.</title>
        <authorList>
            <person name="Rahalkar M.C."/>
            <person name="Pandit P.S."/>
            <person name="Dhakephalkar P.K."/>
            <person name="Pore S."/>
            <person name="Arora P."/>
            <person name="Kapse N."/>
        </authorList>
    </citation>
    <scope>NUCLEOTIDE SEQUENCE [LARGE SCALE GENOMIC DNA]</scope>
    <source>
        <strain evidence="2 3">Sn10-6</strain>
    </source>
</reference>
<keyword evidence="1" id="KW-1133">Transmembrane helix</keyword>
<comment type="caution">
    <text evidence="2">The sequence shown here is derived from an EMBL/GenBank/DDBJ whole genome shotgun (WGS) entry which is preliminary data.</text>
</comment>